<sequence>MNSYRITKYNPSNRDEYNVYSSDEWTAISDVGEEFSGVVFKLEEYLRVEELYVAAIIEMMECVGIKGLMVADLERYYETPRITSHHQIYTEQMVQLYHTVSENQFVSGQVLRDLCKLILRELMGFRLIFEDKMFVHFGYDYYMYIGVNNVCKDAIDSIQASGLFIEECESPYYQEDND</sequence>
<dbReference type="Proteomes" id="UP000198972">
    <property type="component" value="Unassembled WGS sequence"/>
</dbReference>
<dbReference type="OrthoDB" id="286090at2"/>
<organism evidence="1 2">
    <name type="scientific">Fontibacillus panacisegetis</name>
    <dbReference type="NCBI Taxonomy" id="670482"/>
    <lineage>
        <taxon>Bacteria</taxon>
        <taxon>Bacillati</taxon>
        <taxon>Bacillota</taxon>
        <taxon>Bacilli</taxon>
        <taxon>Bacillales</taxon>
        <taxon>Paenibacillaceae</taxon>
        <taxon>Fontibacillus</taxon>
    </lineage>
</organism>
<accession>A0A1G7VK14</accession>
<protein>
    <submittedName>
        <fullName evidence="1">Uncharacterized protein</fullName>
    </submittedName>
</protein>
<proteinExistence type="predicted"/>
<dbReference type="AlphaFoldDB" id="A0A1G7VK14"/>
<dbReference type="RefSeq" id="WP_091236705.1">
    <property type="nucleotide sequence ID" value="NZ_FNBG01000069.1"/>
</dbReference>
<dbReference type="EMBL" id="FNBG01000069">
    <property type="protein sequence ID" value="SDG59270.1"/>
    <property type="molecule type" value="Genomic_DNA"/>
</dbReference>
<gene>
    <name evidence="1" type="ORF">SAMN04488542_1694</name>
</gene>
<evidence type="ECO:0000313" key="1">
    <source>
        <dbReference type="EMBL" id="SDG59270.1"/>
    </source>
</evidence>
<reference evidence="1 2" key="1">
    <citation type="submission" date="2016-10" db="EMBL/GenBank/DDBJ databases">
        <authorList>
            <person name="de Groot N.N."/>
        </authorList>
    </citation>
    <scope>NUCLEOTIDE SEQUENCE [LARGE SCALE GENOMIC DNA]</scope>
    <source>
        <strain evidence="1 2">DSM 28129</strain>
    </source>
</reference>
<name>A0A1G7VK14_9BACL</name>
<keyword evidence="2" id="KW-1185">Reference proteome</keyword>
<evidence type="ECO:0000313" key="2">
    <source>
        <dbReference type="Proteomes" id="UP000198972"/>
    </source>
</evidence>
<dbReference type="STRING" id="670482.SAMN04488542_1694"/>